<sequence length="356" mass="40103">MNPSAMLATRLERQFLSSPSNEAPASVVAHICAMQAQDFAGAKWSLGMRCKNLTDDGVEKLIEKREIIRISNLRGTLHFVHPQDVRWMATLVAPRVKIQGGSQWKKLGLDADSFSKVYKIFREVLKNGEALSRNELKTILDKKRIDTSDHRMNQFLTMGGLEQVICCGPRRGKEFTYVLLDEWLPQIPYQLTHEPLTELAIRYLKSRGPATPEDFSWWCGFPITACRRAFEEAGTVFESFSSGEKTYYLTHGETRVRPDTKVRLLSGFDEYHISYADRSMVADDVPAGVLSPPNGILPNLVISKGKIVGTWRREIRKNGVEMVYIPFEGISIGEELLATAAKLYGKFMGLPAAWVS</sequence>
<keyword evidence="1" id="KW-0238">DNA-binding</keyword>
<evidence type="ECO:0000313" key="1">
    <source>
        <dbReference type="EMBL" id="WZN47442.1"/>
    </source>
</evidence>
<accession>A0ABZ2Z758</accession>
<keyword evidence="2" id="KW-1185">Reference proteome</keyword>
<dbReference type="PANTHER" id="PTHR38479">
    <property type="entry name" value="LMO0824 PROTEIN"/>
    <property type="match status" value="1"/>
</dbReference>
<proteinExistence type="predicted"/>
<dbReference type="Pfam" id="PF06224">
    <property type="entry name" value="AlkZ-like"/>
    <property type="match status" value="1"/>
</dbReference>
<reference evidence="1 2" key="1">
    <citation type="submission" date="2024-03" db="EMBL/GenBank/DDBJ databases">
        <title>Chitinophaga caseinilytica sp. nov., a casein hydrolysing bacterium isolated from forest soil.</title>
        <authorList>
            <person name="Lee D.S."/>
            <person name="Han D.M."/>
            <person name="Baek J.H."/>
            <person name="Choi D.G."/>
            <person name="Jeon J.H."/>
            <person name="Jeon C.O."/>
        </authorList>
    </citation>
    <scope>NUCLEOTIDE SEQUENCE [LARGE SCALE GENOMIC DNA]</scope>
    <source>
        <strain evidence="1 2">KACC 19118</strain>
    </source>
</reference>
<dbReference type="RefSeq" id="WP_341842079.1">
    <property type="nucleotide sequence ID" value="NZ_CP149792.1"/>
</dbReference>
<evidence type="ECO:0000313" key="2">
    <source>
        <dbReference type="Proteomes" id="UP001449657"/>
    </source>
</evidence>
<name>A0ABZ2Z758_9BACT</name>
<dbReference type="InterPro" id="IPR009351">
    <property type="entry name" value="AlkZ-like"/>
</dbReference>
<organism evidence="1 2">
    <name type="scientific">Chitinophaga caseinilytica</name>
    <dbReference type="NCBI Taxonomy" id="2267521"/>
    <lineage>
        <taxon>Bacteria</taxon>
        <taxon>Pseudomonadati</taxon>
        <taxon>Bacteroidota</taxon>
        <taxon>Chitinophagia</taxon>
        <taxon>Chitinophagales</taxon>
        <taxon>Chitinophagaceae</taxon>
        <taxon>Chitinophaga</taxon>
    </lineage>
</organism>
<dbReference type="PANTHER" id="PTHR38479:SF2">
    <property type="entry name" value="WINGED HELIX DNA-BINDING DOMAIN-CONTAINING PROTEIN"/>
    <property type="match status" value="1"/>
</dbReference>
<dbReference type="EMBL" id="CP150096">
    <property type="protein sequence ID" value="WZN47442.1"/>
    <property type="molecule type" value="Genomic_DNA"/>
</dbReference>
<protein>
    <submittedName>
        <fullName evidence="1">Winged helix DNA-binding domain-containing protein</fullName>
    </submittedName>
</protein>
<dbReference type="GO" id="GO:0003677">
    <property type="term" value="F:DNA binding"/>
    <property type="evidence" value="ECO:0007669"/>
    <property type="project" value="UniProtKB-KW"/>
</dbReference>
<dbReference type="Proteomes" id="UP001449657">
    <property type="component" value="Chromosome"/>
</dbReference>
<gene>
    <name evidence="1" type="ORF">WJU22_04550</name>
</gene>